<sequence>MDRDIYQEACPVSPSMVSPRRIARDQPPATATGTAKDGLKETSGQEDYIPGVGMRSAGQSQLDSQVLPSAKLKAMPVLAIILNCCLLGTVIFIAVTVSDLKLSVNKLDQKTLNLQLSVRQINQQAEKSTTGQAVVSTWPRQVTEKAEDLTVTVDDETTMQTVSAATCPDGYMKYREVCYKAFDTYKTFSESADICRSDGGTLAMPRDAGVNAFLYSLTTTLGSNDDFWFGLHDQFFFALFVYPCTTFC</sequence>
<organism>
    <name type="scientific">Branchiostoma floridae</name>
    <name type="common">Florida lancelet</name>
    <name type="synonym">Amphioxus</name>
    <dbReference type="NCBI Taxonomy" id="7739"/>
    <lineage>
        <taxon>Eukaryota</taxon>
        <taxon>Metazoa</taxon>
        <taxon>Chordata</taxon>
        <taxon>Cephalochordata</taxon>
        <taxon>Leptocardii</taxon>
        <taxon>Amphioxiformes</taxon>
        <taxon>Branchiostomatidae</taxon>
        <taxon>Branchiostoma</taxon>
    </lineage>
</organism>
<dbReference type="Pfam" id="PF00059">
    <property type="entry name" value="Lectin_C"/>
    <property type="match status" value="1"/>
</dbReference>
<dbReference type="InterPro" id="IPR016186">
    <property type="entry name" value="C-type_lectin-like/link_sf"/>
</dbReference>
<dbReference type="CDD" id="cd00037">
    <property type="entry name" value="CLECT"/>
    <property type="match status" value="1"/>
</dbReference>
<accession>C3XQN0</accession>
<dbReference type="EMBL" id="GG666455">
    <property type="protein sequence ID" value="EEN69606.1"/>
    <property type="molecule type" value="Genomic_DNA"/>
</dbReference>
<evidence type="ECO:0000259" key="4">
    <source>
        <dbReference type="Pfam" id="PF00059"/>
    </source>
</evidence>
<name>C3XQN0_BRAFL</name>
<feature type="domain" description="C-type lectin" evidence="4">
    <location>
        <begin position="186"/>
        <end position="234"/>
    </location>
</feature>
<gene>
    <name evidence="5" type="ORF">BRAFLDRAFT_93640</name>
</gene>
<dbReference type="InterPro" id="IPR001304">
    <property type="entry name" value="C-type_lectin-like"/>
</dbReference>
<evidence type="ECO:0000256" key="1">
    <source>
        <dbReference type="ARBA" id="ARBA00022734"/>
    </source>
</evidence>
<evidence type="ECO:0000313" key="5">
    <source>
        <dbReference type="EMBL" id="EEN69606.1"/>
    </source>
</evidence>
<dbReference type="PANTHER" id="PTHR22799">
    <property type="entry name" value="TETRANECTIN-RELATED"/>
    <property type="match status" value="1"/>
</dbReference>
<protein>
    <recommendedName>
        <fullName evidence="4">C-type lectin domain-containing protein</fullName>
    </recommendedName>
</protein>
<evidence type="ECO:0000256" key="3">
    <source>
        <dbReference type="SAM" id="Phobius"/>
    </source>
</evidence>
<keyword evidence="1" id="KW-0430">Lectin</keyword>
<dbReference type="InterPro" id="IPR051663">
    <property type="entry name" value="CLec_Tetranectin-domain"/>
</dbReference>
<dbReference type="InParanoid" id="C3XQN0"/>
<keyword evidence="3" id="KW-0472">Membrane</keyword>
<proteinExistence type="predicted"/>
<keyword evidence="3" id="KW-0812">Transmembrane</keyword>
<evidence type="ECO:0000256" key="2">
    <source>
        <dbReference type="SAM" id="MobiDB-lite"/>
    </source>
</evidence>
<reference evidence="5" key="1">
    <citation type="journal article" date="2008" name="Nature">
        <title>The amphioxus genome and the evolution of the chordate karyotype.</title>
        <authorList>
            <consortium name="US DOE Joint Genome Institute (JGI-PGF)"/>
            <person name="Putnam N.H."/>
            <person name="Butts T."/>
            <person name="Ferrier D.E.K."/>
            <person name="Furlong R.F."/>
            <person name="Hellsten U."/>
            <person name="Kawashima T."/>
            <person name="Robinson-Rechavi M."/>
            <person name="Shoguchi E."/>
            <person name="Terry A."/>
            <person name="Yu J.-K."/>
            <person name="Benito-Gutierrez E.L."/>
            <person name="Dubchak I."/>
            <person name="Garcia-Fernandez J."/>
            <person name="Gibson-Brown J.J."/>
            <person name="Grigoriev I.V."/>
            <person name="Horton A.C."/>
            <person name="de Jong P.J."/>
            <person name="Jurka J."/>
            <person name="Kapitonov V.V."/>
            <person name="Kohara Y."/>
            <person name="Kuroki Y."/>
            <person name="Lindquist E."/>
            <person name="Lucas S."/>
            <person name="Osoegawa K."/>
            <person name="Pennacchio L.A."/>
            <person name="Salamov A.A."/>
            <person name="Satou Y."/>
            <person name="Sauka-Spengler T."/>
            <person name="Schmutz J."/>
            <person name="Shin-I T."/>
            <person name="Toyoda A."/>
            <person name="Bronner-Fraser M."/>
            <person name="Fujiyama A."/>
            <person name="Holland L.Z."/>
            <person name="Holland P.W.H."/>
            <person name="Satoh N."/>
            <person name="Rokhsar D.S."/>
        </authorList>
    </citation>
    <scope>NUCLEOTIDE SEQUENCE [LARGE SCALE GENOMIC DNA]</scope>
    <source>
        <strain evidence="5">S238N-H82</strain>
        <tissue evidence="5">Testes</tissue>
    </source>
</reference>
<dbReference type="PANTHER" id="PTHR22799:SF6">
    <property type="entry name" value="C-TYPE LECTIN DOMAIN FAMILY 4 MEMBER M-LIKE"/>
    <property type="match status" value="1"/>
</dbReference>
<keyword evidence="3" id="KW-1133">Transmembrane helix</keyword>
<feature type="transmembrane region" description="Helical" evidence="3">
    <location>
        <begin position="77"/>
        <end position="97"/>
    </location>
</feature>
<dbReference type="InterPro" id="IPR016187">
    <property type="entry name" value="CTDL_fold"/>
</dbReference>
<feature type="region of interest" description="Disordered" evidence="2">
    <location>
        <begin position="14"/>
        <end position="47"/>
    </location>
</feature>
<dbReference type="Gene3D" id="3.10.100.10">
    <property type="entry name" value="Mannose-Binding Protein A, subunit A"/>
    <property type="match status" value="1"/>
</dbReference>
<dbReference type="GO" id="GO:0030246">
    <property type="term" value="F:carbohydrate binding"/>
    <property type="evidence" value="ECO:0007669"/>
    <property type="project" value="UniProtKB-KW"/>
</dbReference>
<dbReference type="SUPFAM" id="SSF56436">
    <property type="entry name" value="C-type lectin-like"/>
    <property type="match status" value="1"/>
</dbReference>
<dbReference type="AlphaFoldDB" id="C3XQN0"/>